<feature type="transmembrane region" description="Helical" evidence="7">
    <location>
        <begin position="367"/>
        <end position="386"/>
    </location>
</feature>
<dbReference type="GO" id="GO:0015293">
    <property type="term" value="F:symporter activity"/>
    <property type="evidence" value="ECO:0007669"/>
    <property type="project" value="UniProtKB-KW"/>
</dbReference>
<dbReference type="Pfam" id="PF07690">
    <property type="entry name" value="MFS_1"/>
    <property type="match status" value="1"/>
</dbReference>
<dbReference type="PANTHER" id="PTHR11662">
    <property type="entry name" value="SOLUTE CARRIER FAMILY 17"/>
    <property type="match status" value="1"/>
</dbReference>
<reference evidence="9" key="1">
    <citation type="submission" date="2022-01" db="EMBL/GenBank/DDBJ databases">
        <authorList>
            <person name="King R."/>
        </authorList>
    </citation>
    <scope>NUCLEOTIDE SEQUENCE</scope>
</reference>
<evidence type="ECO:0000256" key="2">
    <source>
        <dbReference type="ARBA" id="ARBA00022448"/>
    </source>
</evidence>
<feature type="transmembrane region" description="Helical" evidence="7">
    <location>
        <begin position="82"/>
        <end position="102"/>
    </location>
</feature>
<dbReference type="GO" id="GO:0006820">
    <property type="term" value="P:monoatomic anion transport"/>
    <property type="evidence" value="ECO:0007669"/>
    <property type="project" value="TreeGrafter"/>
</dbReference>
<dbReference type="OrthoDB" id="2985014at2759"/>
<keyword evidence="2" id="KW-0813">Transport</keyword>
<dbReference type="AlphaFoldDB" id="A0A9N9XED0"/>
<dbReference type="FunFam" id="1.20.1250.20:FF:000423">
    <property type="entry name" value="Putative inorganic phosphate cotransporter-like Protein"/>
    <property type="match status" value="1"/>
</dbReference>
<feature type="transmembrane region" description="Helical" evidence="7">
    <location>
        <begin position="173"/>
        <end position="196"/>
    </location>
</feature>
<evidence type="ECO:0000256" key="7">
    <source>
        <dbReference type="SAM" id="Phobius"/>
    </source>
</evidence>
<feature type="transmembrane region" description="Helical" evidence="7">
    <location>
        <begin position="309"/>
        <end position="330"/>
    </location>
</feature>
<keyword evidence="3 7" id="KW-0812">Transmembrane</keyword>
<keyword evidence="5 7" id="KW-1133">Transmembrane helix</keyword>
<evidence type="ECO:0000256" key="4">
    <source>
        <dbReference type="ARBA" id="ARBA00022847"/>
    </source>
</evidence>
<feature type="transmembrane region" description="Helical" evidence="7">
    <location>
        <begin position="398"/>
        <end position="423"/>
    </location>
</feature>
<dbReference type="InterPro" id="IPR036259">
    <property type="entry name" value="MFS_trans_sf"/>
</dbReference>
<keyword evidence="4" id="KW-0769">Symport</keyword>
<comment type="subcellular location">
    <subcellularLocation>
        <location evidence="1">Membrane</location>
        <topology evidence="1">Multi-pass membrane protein</topology>
    </subcellularLocation>
</comment>
<dbReference type="InterPro" id="IPR011701">
    <property type="entry name" value="MFS"/>
</dbReference>
<evidence type="ECO:0000259" key="8">
    <source>
        <dbReference type="PROSITE" id="PS50850"/>
    </source>
</evidence>
<feature type="transmembrane region" description="Helical" evidence="7">
    <location>
        <begin position="12"/>
        <end position="37"/>
    </location>
</feature>
<dbReference type="PANTHER" id="PTHR11662:SF415">
    <property type="entry name" value="AT30085P-RELATED"/>
    <property type="match status" value="1"/>
</dbReference>
<evidence type="ECO:0000256" key="6">
    <source>
        <dbReference type="ARBA" id="ARBA00023136"/>
    </source>
</evidence>
<evidence type="ECO:0000256" key="3">
    <source>
        <dbReference type="ARBA" id="ARBA00022692"/>
    </source>
</evidence>
<sequence>MKISVSNLIPQRYVLGLMGFFATFTNYTLMVVLNIAITQMVPALHTRGDPNTCATIKVNNTLLGQLEHKKETYDWNESTKGIILSAYFWGYIFTHIPGGMLAERFGGKHTLLIGILIASVITFITPWLTVTSNGDWRVVTALRFLIGFSQGPSHPAINSLLSKWVPLSERAKLGTLVFSGSLIGTIITNLVSGALIKATGNWSSCFYFFGSGGVIWCILWQLLCYSEPSTHPFITEKELEYLKTKIDSVTTKRQPTPWKAIWTSPPIWALVAAQLGHDWGFFTLLTDLPTYMSDVLKFSIVDNGIWNSIPYLVMWICSMFSGWLCDFLITRKYLKISFARKLFTIISSMGPSVFSMAASYSGCDKNLTVTMFTLAMAFKATFYCGFKVNALDLAPNYAGIVMAVVNGLGAIAGGIAPFLAGALTENHTLLEWRTVFWMTFGCYTITTVIYCIWGTAEIQPWNDPEKYRMMKKFSNTSSNFTNDDIQTTEKTENV</sequence>
<gene>
    <name evidence="9" type="ORF">DIABBA_LOCUS9103</name>
</gene>
<feature type="transmembrane region" description="Helical" evidence="7">
    <location>
        <begin position="342"/>
        <end position="361"/>
    </location>
</feature>
<evidence type="ECO:0000256" key="5">
    <source>
        <dbReference type="ARBA" id="ARBA00022989"/>
    </source>
</evidence>
<evidence type="ECO:0000313" key="10">
    <source>
        <dbReference type="Proteomes" id="UP001153709"/>
    </source>
</evidence>
<name>A0A9N9XED0_DIABA</name>
<proteinExistence type="predicted"/>
<dbReference type="InterPro" id="IPR020846">
    <property type="entry name" value="MFS_dom"/>
</dbReference>
<dbReference type="InterPro" id="IPR050382">
    <property type="entry name" value="MFS_Na/Anion_cotransporter"/>
</dbReference>
<dbReference type="FunFam" id="1.20.1250.20:FF:000003">
    <property type="entry name" value="Solute carrier family 17 member 3"/>
    <property type="match status" value="1"/>
</dbReference>
<dbReference type="PROSITE" id="PS50850">
    <property type="entry name" value="MFS"/>
    <property type="match status" value="1"/>
</dbReference>
<accession>A0A9N9XED0</accession>
<dbReference type="EMBL" id="OU898281">
    <property type="protein sequence ID" value="CAG9835967.1"/>
    <property type="molecule type" value="Genomic_DNA"/>
</dbReference>
<dbReference type="SUPFAM" id="SSF103473">
    <property type="entry name" value="MFS general substrate transporter"/>
    <property type="match status" value="1"/>
</dbReference>
<protein>
    <recommendedName>
        <fullName evidence="8">Major facilitator superfamily (MFS) profile domain-containing protein</fullName>
    </recommendedName>
</protein>
<feature type="transmembrane region" description="Helical" evidence="7">
    <location>
        <begin position="205"/>
        <end position="223"/>
    </location>
</feature>
<feature type="transmembrane region" description="Helical" evidence="7">
    <location>
        <begin position="109"/>
        <end position="128"/>
    </location>
</feature>
<feature type="transmembrane region" description="Helical" evidence="7">
    <location>
        <begin position="435"/>
        <end position="456"/>
    </location>
</feature>
<dbReference type="GO" id="GO:0016020">
    <property type="term" value="C:membrane"/>
    <property type="evidence" value="ECO:0007669"/>
    <property type="project" value="UniProtKB-SubCell"/>
</dbReference>
<evidence type="ECO:0000313" key="9">
    <source>
        <dbReference type="EMBL" id="CAG9835967.1"/>
    </source>
</evidence>
<organism evidence="9 10">
    <name type="scientific">Diabrotica balteata</name>
    <name type="common">Banded cucumber beetle</name>
    <dbReference type="NCBI Taxonomy" id="107213"/>
    <lineage>
        <taxon>Eukaryota</taxon>
        <taxon>Metazoa</taxon>
        <taxon>Ecdysozoa</taxon>
        <taxon>Arthropoda</taxon>
        <taxon>Hexapoda</taxon>
        <taxon>Insecta</taxon>
        <taxon>Pterygota</taxon>
        <taxon>Neoptera</taxon>
        <taxon>Endopterygota</taxon>
        <taxon>Coleoptera</taxon>
        <taxon>Polyphaga</taxon>
        <taxon>Cucujiformia</taxon>
        <taxon>Chrysomeloidea</taxon>
        <taxon>Chrysomelidae</taxon>
        <taxon>Galerucinae</taxon>
        <taxon>Diabroticina</taxon>
        <taxon>Diabroticites</taxon>
        <taxon>Diabrotica</taxon>
    </lineage>
</organism>
<dbReference type="CDD" id="cd17318">
    <property type="entry name" value="MFS_SLC17"/>
    <property type="match status" value="1"/>
</dbReference>
<dbReference type="Proteomes" id="UP001153709">
    <property type="component" value="Chromosome 6"/>
</dbReference>
<keyword evidence="10" id="KW-1185">Reference proteome</keyword>
<keyword evidence="6 7" id="KW-0472">Membrane</keyword>
<feature type="domain" description="Major facilitator superfamily (MFS) profile" evidence="8">
    <location>
        <begin position="12"/>
        <end position="459"/>
    </location>
</feature>
<dbReference type="Gene3D" id="1.20.1250.20">
    <property type="entry name" value="MFS general substrate transporter like domains"/>
    <property type="match status" value="2"/>
</dbReference>
<evidence type="ECO:0000256" key="1">
    <source>
        <dbReference type="ARBA" id="ARBA00004141"/>
    </source>
</evidence>